<gene>
    <name evidence="1" type="ORF">SAMN02745166_01192</name>
</gene>
<keyword evidence="2" id="KW-1185">Reference proteome</keyword>
<proteinExistence type="predicted"/>
<dbReference type="Proteomes" id="UP000190774">
    <property type="component" value="Unassembled WGS sequence"/>
</dbReference>
<evidence type="ECO:0008006" key="3">
    <source>
        <dbReference type="Google" id="ProtNLM"/>
    </source>
</evidence>
<dbReference type="STRING" id="48467.SAMN02745166_01192"/>
<evidence type="ECO:0000313" key="1">
    <source>
        <dbReference type="EMBL" id="SKA85713.1"/>
    </source>
</evidence>
<evidence type="ECO:0000313" key="2">
    <source>
        <dbReference type="Proteomes" id="UP000190774"/>
    </source>
</evidence>
<protein>
    <recommendedName>
        <fullName evidence="3">Plasmid related protein</fullName>
    </recommendedName>
</protein>
<dbReference type="OrthoDB" id="5522207at2"/>
<dbReference type="AlphaFoldDB" id="A0A1T4X7U7"/>
<name>A0A1T4X7U7_9BACT</name>
<reference evidence="2" key="1">
    <citation type="submission" date="2017-02" db="EMBL/GenBank/DDBJ databases">
        <authorList>
            <person name="Varghese N."/>
            <person name="Submissions S."/>
        </authorList>
    </citation>
    <scope>NUCLEOTIDE SEQUENCE [LARGE SCALE GENOMIC DNA]</scope>
    <source>
        <strain evidence="2">ATCC 700200</strain>
    </source>
</reference>
<dbReference type="EMBL" id="FUYE01000003">
    <property type="protein sequence ID" value="SKA85713.1"/>
    <property type="molecule type" value="Genomic_DNA"/>
</dbReference>
<organism evidence="1 2">
    <name type="scientific">Prosthecobacter debontii</name>
    <dbReference type="NCBI Taxonomy" id="48467"/>
    <lineage>
        <taxon>Bacteria</taxon>
        <taxon>Pseudomonadati</taxon>
        <taxon>Verrucomicrobiota</taxon>
        <taxon>Verrucomicrobiia</taxon>
        <taxon>Verrucomicrobiales</taxon>
        <taxon>Verrucomicrobiaceae</taxon>
        <taxon>Prosthecobacter</taxon>
    </lineage>
</organism>
<sequence>MSDKKPKFMLGRTLATPGALEALTPGDINNGMSRHSCGDWGDLCPEDIQANEEALRHGERLLSAYHGRNQTKFWIITEADRSATTVLLPSEY</sequence>
<accession>A0A1T4X7U7</accession>
<dbReference type="RefSeq" id="WP_078812393.1">
    <property type="nucleotide sequence ID" value="NZ_FUYE01000003.1"/>
</dbReference>